<comment type="caution">
    <text evidence="2">The sequence shown here is derived from an EMBL/GenBank/DDBJ whole genome shotgun (WGS) entry which is preliminary data.</text>
</comment>
<dbReference type="EMBL" id="CAGA01000191">
    <property type="protein sequence ID" value="CCE35409.1"/>
    <property type="molecule type" value="Genomic_DNA"/>
</dbReference>
<organism evidence="2 3">
    <name type="scientific">Claviceps purpurea (strain 20.1)</name>
    <name type="common">Ergot fungus</name>
    <name type="synonym">Sphacelia segetum</name>
    <dbReference type="NCBI Taxonomy" id="1111077"/>
    <lineage>
        <taxon>Eukaryota</taxon>
        <taxon>Fungi</taxon>
        <taxon>Dikarya</taxon>
        <taxon>Ascomycota</taxon>
        <taxon>Pezizomycotina</taxon>
        <taxon>Sordariomycetes</taxon>
        <taxon>Hypocreomycetidae</taxon>
        <taxon>Hypocreales</taxon>
        <taxon>Clavicipitaceae</taxon>
        <taxon>Claviceps</taxon>
    </lineage>
</organism>
<evidence type="ECO:0000313" key="2">
    <source>
        <dbReference type="EMBL" id="CCE35409.1"/>
    </source>
</evidence>
<proteinExistence type="predicted"/>
<accession>M1WHD7</accession>
<dbReference type="AlphaFoldDB" id="M1WHD7"/>
<dbReference type="eggNOG" id="ENOG502QTWE">
    <property type="taxonomic scope" value="Eukaryota"/>
</dbReference>
<dbReference type="VEuPathDB" id="FungiDB:CPUR_06838"/>
<dbReference type="Proteomes" id="UP000016801">
    <property type="component" value="Unassembled WGS sequence"/>
</dbReference>
<protein>
    <submittedName>
        <fullName evidence="2">Uncharacterized protein</fullName>
    </submittedName>
</protein>
<sequence length="162" mass="18926">MADQLERNLNNDTADFRAHQAALNLTQTNRPKNTSRNYDPIVKEWREWCSRHHYEDGDLVHERKLVRFMTEEVINRPLRKQKKKRKRNQKEEDDNDTIDPDLLAAAQLVADIPDEDAAAAEPPATLKFQTIRGYKTAKQRIDMRIAAEAPSLMDMIREVFVK</sequence>
<gene>
    <name evidence="2" type="ORF">CPUR_06838</name>
</gene>
<keyword evidence="3" id="KW-1185">Reference proteome</keyword>
<dbReference type="OrthoDB" id="4916058at2759"/>
<reference evidence="2 3" key="1">
    <citation type="journal article" date="2013" name="PLoS Genet.">
        <title>Plant-symbiotic fungi as chemical engineers: Multi-genome analysis of the Clavicipitaceae reveals dynamics of alkaloid loci.</title>
        <authorList>
            <person name="Schardl C.L."/>
            <person name="Young C.A."/>
            <person name="Hesse U."/>
            <person name="Amyotte S.G."/>
            <person name="Andreeva K."/>
            <person name="Calie P.J."/>
            <person name="Fleetwood D.J."/>
            <person name="Haws D.C."/>
            <person name="Moore N."/>
            <person name="Oeser B."/>
            <person name="Panaccione D.G."/>
            <person name="Schweri K.K."/>
            <person name="Voisey C.R."/>
            <person name="Farman M.L."/>
            <person name="Jaromczyk J.W."/>
            <person name="Roe B.A."/>
            <person name="O'Sullivan D.M."/>
            <person name="Scott B."/>
            <person name="Tudzynski P."/>
            <person name="An Z."/>
            <person name="Arnaoudova E.G."/>
            <person name="Bullock C.T."/>
            <person name="Charlton N.D."/>
            <person name="Chen L."/>
            <person name="Cox M."/>
            <person name="Dinkins R.D."/>
            <person name="Florea S."/>
            <person name="Glenn A.E."/>
            <person name="Gordon A."/>
            <person name="Gueldener U."/>
            <person name="Harris D.R."/>
            <person name="Hollin W."/>
            <person name="Jaromczyk J."/>
            <person name="Johnson R.D."/>
            <person name="Khan A.K."/>
            <person name="Leistner E."/>
            <person name="Leuchtmann A."/>
            <person name="Li C."/>
            <person name="Liu J."/>
            <person name="Liu J."/>
            <person name="Liu M."/>
            <person name="Mace W."/>
            <person name="Machado C."/>
            <person name="Nagabhyru P."/>
            <person name="Pan J."/>
            <person name="Schmid J."/>
            <person name="Sugawara K."/>
            <person name="Steiner U."/>
            <person name="Takach J.E."/>
            <person name="Tanaka E."/>
            <person name="Webb J.S."/>
            <person name="Wilson E.V."/>
            <person name="Wiseman J.L."/>
            <person name="Yoshida R."/>
            <person name="Zeng Z."/>
        </authorList>
    </citation>
    <scope>NUCLEOTIDE SEQUENCE [LARGE SCALE GENOMIC DNA]</scope>
    <source>
        <strain evidence="2 3">20.1</strain>
    </source>
</reference>
<evidence type="ECO:0000256" key="1">
    <source>
        <dbReference type="SAM" id="MobiDB-lite"/>
    </source>
</evidence>
<dbReference type="STRING" id="1111077.M1WHD7"/>
<dbReference type="HOGENOM" id="CLU_1635216_0_0_1"/>
<evidence type="ECO:0000313" key="3">
    <source>
        <dbReference type="Proteomes" id="UP000016801"/>
    </source>
</evidence>
<feature type="compositionally biased region" description="Basic residues" evidence="1">
    <location>
        <begin position="77"/>
        <end position="88"/>
    </location>
</feature>
<feature type="region of interest" description="Disordered" evidence="1">
    <location>
        <begin position="77"/>
        <end position="99"/>
    </location>
</feature>
<name>M1WHD7_CLAP2</name>